<name>A0A899GCB6_9ASCO</name>
<sequence>MLQDYLEENFDAKSLRVADLRRILLENDVNYPSSAKKQVLLDLFYEHIVSAKKSHLKGKKNLNKDKSNALSDSIIEVKQVKQKSPKKRFKKQLSDTKGTSSAVRHPHTSLRKSISAPPPDIEEKGKLEEKPLSLNEGLCNEIFFQKTSPSSETYKFRPSLECLMPNVRRKEFVDVSEAPEKSSVMTVKPGLCSRSLVQPLMNTTLPRSKPKKFMTNIENLKTSQQFYLMTTRTKPDHELTTQTLENNQFTKNDLSLDKNEIEAKEKIDLDKENFSFIKFFVVFIFGTSIAILGYVWREETIRLGYCGVEIKEIPNTYSLIREKLPKVLFDNLFIYCKQCPDHAICYPNFKLACQKDYILTPNILSFNGLIPIVPSCIPDTEKLRKVHIIINEIIQILRDKNAKLECGSSKLLKGEKEGIFEKDIEKYLWEVKSPDIDDQQFQELLSDAFEDIVTYDEIHVENDESKRYFKSTSFSNISFGCSLKKYIRRGLVRYRVEFIGIICSIFLLLKTRSVFVLHRTYKSKILELVHISLQRLYEQQRSYILDPKSTYPYIAISHLRDDILINEFNTDQRNKLWNKVREVVENNSNIRTRLAEINGEWIRAWEWIGTIHT</sequence>
<dbReference type="PANTHER" id="PTHR47808">
    <property type="entry name" value="INNER NUCLEAR MEMBRANE PROTEIN HEH2-RELATED"/>
    <property type="match status" value="1"/>
</dbReference>
<evidence type="ECO:0000256" key="8">
    <source>
        <dbReference type="SAM" id="Phobius"/>
    </source>
</evidence>
<evidence type="ECO:0000256" key="1">
    <source>
        <dbReference type="ARBA" id="ARBA00004540"/>
    </source>
</evidence>
<evidence type="ECO:0000256" key="7">
    <source>
        <dbReference type="SAM" id="MobiDB-lite"/>
    </source>
</evidence>
<dbReference type="Gene3D" id="1.10.10.1180">
    <property type="entry name" value="MAN1, winged-helix domain"/>
    <property type="match status" value="1"/>
</dbReference>
<reference evidence="11" key="1">
    <citation type="submission" date="2020-06" db="EMBL/GenBank/DDBJ databases">
        <title>Genomes of multiple members of Pneumocystis genus reveal paths to human pathogen Pneumocystis jirovecii.</title>
        <authorList>
            <person name="Cisse O.H."/>
            <person name="Ma L."/>
            <person name="Dekker J."/>
            <person name="Khil P."/>
            <person name="Jo J."/>
            <person name="Brenchley J."/>
            <person name="Blair R."/>
            <person name="Pahar B."/>
            <person name="Chabe M."/>
            <person name="Van Rompay K.A."/>
            <person name="Keesler R."/>
            <person name="Sukura A."/>
            <person name="Hirsch V."/>
            <person name="Kutty G."/>
            <person name="Liu Y."/>
            <person name="Peng L."/>
            <person name="Chen J."/>
            <person name="Song J."/>
            <person name="Weissenbacher-Lang C."/>
            <person name="Xu J."/>
            <person name="Upham N.S."/>
            <person name="Stajich J.E."/>
            <person name="Cuomo C.A."/>
            <person name="Cushion M.T."/>
            <person name="Kovacs J.A."/>
        </authorList>
    </citation>
    <scope>NUCLEOTIDE SEQUENCE</scope>
    <source>
        <strain evidence="11">2A</strain>
    </source>
</reference>
<dbReference type="Proteomes" id="UP000663699">
    <property type="component" value="Chromosome 10"/>
</dbReference>
<protein>
    <recommendedName>
        <fullName evidence="13">Man1/Src1 C-terminal domain-containing protein</fullName>
    </recommendedName>
</protein>
<organism evidence="11 12">
    <name type="scientific">Pneumocystis wakefieldiae</name>
    <dbReference type="NCBI Taxonomy" id="38082"/>
    <lineage>
        <taxon>Eukaryota</taxon>
        <taxon>Fungi</taxon>
        <taxon>Dikarya</taxon>
        <taxon>Ascomycota</taxon>
        <taxon>Taphrinomycotina</taxon>
        <taxon>Pneumocystomycetes</taxon>
        <taxon>Pneumocystaceae</taxon>
        <taxon>Pneumocystis</taxon>
    </lineage>
</organism>
<evidence type="ECO:0008006" key="13">
    <source>
        <dbReference type="Google" id="ProtNLM"/>
    </source>
</evidence>
<feature type="compositionally biased region" description="Basic residues" evidence="7">
    <location>
        <begin position="82"/>
        <end position="91"/>
    </location>
</feature>
<evidence type="ECO:0000313" key="12">
    <source>
        <dbReference type="Proteomes" id="UP000663699"/>
    </source>
</evidence>
<keyword evidence="3 8" id="KW-0812">Transmembrane</keyword>
<proteinExistence type="predicted"/>
<dbReference type="GO" id="GO:0071763">
    <property type="term" value="P:nuclear membrane organization"/>
    <property type="evidence" value="ECO:0007669"/>
    <property type="project" value="TreeGrafter"/>
</dbReference>
<keyword evidence="12" id="KW-1185">Reference proteome</keyword>
<gene>
    <name evidence="11" type="ORF">MERGE_000602</name>
</gene>
<evidence type="ECO:0000256" key="3">
    <source>
        <dbReference type="ARBA" id="ARBA00022692"/>
    </source>
</evidence>
<feature type="domain" description="Man1/Src1-like C-terminal" evidence="9">
    <location>
        <begin position="287"/>
        <end position="609"/>
    </location>
</feature>
<keyword evidence="4 8" id="KW-1133">Transmembrane helix</keyword>
<evidence type="ECO:0000256" key="5">
    <source>
        <dbReference type="ARBA" id="ARBA00023136"/>
    </source>
</evidence>
<dbReference type="GO" id="GO:0034399">
    <property type="term" value="C:nuclear periphery"/>
    <property type="evidence" value="ECO:0007669"/>
    <property type="project" value="TreeGrafter"/>
</dbReference>
<dbReference type="InterPro" id="IPR018996">
    <property type="entry name" value="Man1/Src1-like_C"/>
</dbReference>
<evidence type="ECO:0000259" key="10">
    <source>
        <dbReference type="Pfam" id="PF12949"/>
    </source>
</evidence>
<evidence type="ECO:0000256" key="6">
    <source>
        <dbReference type="ARBA" id="ARBA00023242"/>
    </source>
</evidence>
<dbReference type="GO" id="GO:0005637">
    <property type="term" value="C:nuclear inner membrane"/>
    <property type="evidence" value="ECO:0007669"/>
    <property type="project" value="UniProtKB-SubCell"/>
</dbReference>
<feature type="domain" description="HeH/LEM" evidence="10">
    <location>
        <begin position="12"/>
        <end position="44"/>
    </location>
</feature>
<dbReference type="GO" id="GO:0003682">
    <property type="term" value="F:chromatin binding"/>
    <property type="evidence" value="ECO:0007669"/>
    <property type="project" value="InterPro"/>
</dbReference>
<comment type="subcellular location">
    <subcellularLocation>
        <location evidence="1">Nucleus inner membrane</location>
    </subcellularLocation>
</comment>
<dbReference type="AlphaFoldDB" id="A0A899GCB6"/>
<dbReference type="InterPro" id="IPR041885">
    <property type="entry name" value="MAN1_winged_helix_dom"/>
</dbReference>
<keyword evidence="5 8" id="KW-0472">Membrane</keyword>
<dbReference type="Pfam" id="PF12949">
    <property type="entry name" value="HeH"/>
    <property type="match status" value="1"/>
</dbReference>
<dbReference type="InterPro" id="IPR025856">
    <property type="entry name" value="HeH/LEM_domain"/>
</dbReference>
<evidence type="ECO:0000259" key="9">
    <source>
        <dbReference type="Pfam" id="PF09402"/>
    </source>
</evidence>
<dbReference type="CDD" id="cd12935">
    <property type="entry name" value="LEM_like"/>
    <property type="match status" value="1"/>
</dbReference>
<dbReference type="OrthoDB" id="2503928at2759"/>
<dbReference type="PANTHER" id="PTHR47808:SF2">
    <property type="entry name" value="LEM DOMAIN-CONTAINING PROTEIN 2"/>
    <property type="match status" value="1"/>
</dbReference>
<feature type="transmembrane region" description="Helical" evidence="8">
    <location>
        <begin position="492"/>
        <end position="509"/>
    </location>
</feature>
<evidence type="ECO:0000256" key="4">
    <source>
        <dbReference type="ARBA" id="ARBA00022989"/>
    </source>
</evidence>
<keyword evidence="6" id="KW-0539">Nucleus</keyword>
<accession>A0A899GCB6</accession>
<evidence type="ECO:0000313" key="11">
    <source>
        <dbReference type="EMBL" id="QSL66227.1"/>
    </source>
</evidence>
<dbReference type="Pfam" id="PF09402">
    <property type="entry name" value="MSC"/>
    <property type="match status" value="1"/>
</dbReference>
<feature type="transmembrane region" description="Helical" evidence="8">
    <location>
        <begin position="276"/>
        <end position="296"/>
    </location>
</feature>
<evidence type="ECO:0000256" key="2">
    <source>
        <dbReference type="ARBA" id="ARBA00022553"/>
    </source>
</evidence>
<keyword evidence="2" id="KW-0597">Phosphoprotein</keyword>
<dbReference type="EMBL" id="CP054541">
    <property type="protein sequence ID" value="QSL66227.1"/>
    <property type="molecule type" value="Genomic_DNA"/>
</dbReference>
<dbReference type="InterPro" id="IPR044780">
    <property type="entry name" value="Heh2/Src1"/>
</dbReference>
<feature type="region of interest" description="Disordered" evidence="7">
    <location>
        <begin position="82"/>
        <end position="125"/>
    </location>
</feature>
<dbReference type="GO" id="GO:0005783">
    <property type="term" value="C:endoplasmic reticulum"/>
    <property type="evidence" value="ECO:0007669"/>
    <property type="project" value="TreeGrafter"/>
</dbReference>